<gene>
    <name evidence="12" type="ORF">KDA27_28350</name>
</gene>
<dbReference type="Pfam" id="PF00849">
    <property type="entry name" value="PseudoU_synth_2"/>
    <property type="match status" value="1"/>
</dbReference>
<evidence type="ECO:0000256" key="8">
    <source>
        <dbReference type="ARBA" id="ARBA00041975"/>
    </source>
</evidence>
<dbReference type="Proteomes" id="UP000739538">
    <property type="component" value="Unassembled WGS sequence"/>
</dbReference>
<accession>A0A956SGG9</accession>
<dbReference type="GO" id="GO:0008033">
    <property type="term" value="P:tRNA processing"/>
    <property type="evidence" value="ECO:0007669"/>
    <property type="project" value="UniProtKB-KW"/>
</dbReference>
<evidence type="ECO:0000256" key="9">
    <source>
        <dbReference type="ARBA" id="ARBA00043049"/>
    </source>
</evidence>
<evidence type="ECO:0000259" key="11">
    <source>
        <dbReference type="Pfam" id="PF00849"/>
    </source>
</evidence>
<dbReference type="GO" id="GO:0160149">
    <property type="term" value="F:tRNA pseudouridine(65) synthase activity"/>
    <property type="evidence" value="ECO:0007669"/>
    <property type="project" value="UniProtKB-EC"/>
</dbReference>
<reference evidence="12" key="2">
    <citation type="journal article" date="2021" name="Microbiome">
        <title>Successional dynamics and alternative stable states in a saline activated sludge microbial community over 9 years.</title>
        <authorList>
            <person name="Wang Y."/>
            <person name="Ye J."/>
            <person name="Ju F."/>
            <person name="Liu L."/>
            <person name="Boyd J.A."/>
            <person name="Deng Y."/>
            <person name="Parks D.H."/>
            <person name="Jiang X."/>
            <person name="Yin X."/>
            <person name="Woodcroft B.J."/>
            <person name="Tyson G.W."/>
            <person name="Hugenholtz P."/>
            <person name="Polz M.F."/>
            <person name="Zhang T."/>
        </authorList>
    </citation>
    <scope>NUCLEOTIDE SEQUENCE</scope>
    <source>
        <strain evidence="12">HKST-UBA02</strain>
    </source>
</reference>
<dbReference type="GO" id="GO:0000455">
    <property type="term" value="P:enzyme-directed rRNA pseudouridine synthesis"/>
    <property type="evidence" value="ECO:0007669"/>
    <property type="project" value="TreeGrafter"/>
</dbReference>
<sequence length="273" mass="29962">MTRSLPILYRDDDCVAVAKPAGLLVHRTHLDPEDSVFALQIVRDQLGCWVHPVHRLDKPTSGVLLFALDAEMARNLGDAFQAGRMKKTYVAVVRGYCPESGVVEHVVVVDRPSRGKWVAGVGPDEATDRVADDESGDGGPARVSAPAPAVTEYERLASVELPVSVETYPTSRYSLVRLSPHTGKRHQLRKHLKHLGHPIIGDVRYGRGAHNRYFRDELGAGRLLLAATELQFVQPRTGAAVRIVAPLDETMTGLLGRFGWTDAVPKEWIAAQD</sequence>
<evidence type="ECO:0000256" key="1">
    <source>
        <dbReference type="ARBA" id="ARBA00022694"/>
    </source>
</evidence>
<dbReference type="EMBL" id="JAGQHS010000467">
    <property type="protein sequence ID" value="MCA9759742.1"/>
    <property type="molecule type" value="Genomic_DNA"/>
</dbReference>
<name>A0A956SGG9_UNCEI</name>
<dbReference type="InterPro" id="IPR006145">
    <property type="entry name" value="PsdUridine_synth_RsuA/RluA"/>
</dbReference>
<dbReference type="EC" id="5.4.99.26" evidence="5"/>
<evidence type="ECO:0000256" key="7">
    <source>
        <dbReference type="ARBA" id="ARBA00041803"/>
    </source>
</evidence>
<dbReference type="InterPro" id="IPR050188">
    <property type="entry name" value="RluA_PseudoU_synthase"/>
</dbReference>
<dbReference type="PANTHER" id="PTHR21600:SF56">
    <property type="entry name" value="TRNA PSEUDOURIDINE SYNTHASE C"/>
    <property type="match status" value="1"/>
</dbReference>
<dbReference type="InterPro" id="IPR006224">
    <property type="entry name" value="PsdUridine_synth_RluA-like_CS"/>
</dbReference>
<evidence type="ECO:0000313" key="12">
    <source>
        <dbReference type="EMBL" id="MCA9759742.1"/>
    </source>
</evidence>
<evidence type="ECO:0000256" key="5">
    <source>
        <dbReference type="ARBA" id="ARBA00038943"/>
    </source>
</evidence>
<evidence type="ECO:0000256" key="10">
    <source>
        <dbReference type="SAM" id="MobiDB-lite"/>
    </source>
</evidence>
<dbReference type="GO" id="GO:0003723">
    <property type="term" value="F:RNA binding"/>
    <property type="evidence" value="ECO:0007669"/>
    <property type="project" value="InterPro"/>
</dbReference>
<evidence type="ECO:0000256" key="3">
    <source>
        <dbReference type="ARBA" id="ARBA00036607"/>
    </source>
</evidence>
<keyword evidence="2" id="KW-0413">Isomerase</keyword>
<keyword evidence="1" id="KW-0819">tRNA processing</keyword>
<feature type="region of interest" description="Disordered" evidence="10">
    <location>
        <begin position="119"/>
        <end position="145"/>
    </location>
</feature>
<proteinExistence type="predicted"/>
<comment type="function">
    <text evidence="4">Responsible for synthesis of pseudouridine from uracil-65 in transfer RNAs.</text>
</comment>
<dbReference type="SUPFAM" id="SSF55120">
    <property type="entry name" value="Pseudouridine synthase"/>
    <property type="match status" value="1"/>
</dbReference>
<dbReference type="AlphaFoldDB" id="A0A956SGG9"/>
<dbReference type="PROSITE" id="PS01129">
    <property type="entry name" value="PSI_RLU"/>
    <property type="match status" value="1"/>
</dbReference>
<evidence type="ECO:0000256" key="6">
    <source>
        <dbReference type="ARBA" id="ARBA00040675"/>
    </source>
</evidence>
<comment type="caution">
    <text evidence="12">The sequence shown here is derived from an EMBL/GenBank/DDBJ whole genome shotgun (WGS) entry which is preliminary data.</text>
</comment>
<feature type="domain" description="Pseudouridine synthase RsuA/RluA-like" evidence="11">
    <location>
        <begin position="15"/>
        <end position="194"/>
    </location>
</feature>
<organism evidence="12 13">
    <name type="scientific">Eiseniibacteriota bacterium</name>
    <dbReference type="NCBI Taxonomy" id="2212470"/>
    <lineage>
        <taxon>Bacteria</taxon>
        <taxon>Candidatus Eiseniibacteriota</taxon>
    </lineage>
</organism>
<evidence type="ECO:0000313" key="13">
    <source>
        <dbReference type="Proteomes" id="UP000739538"/>
    </source>
</evidence>
<reference evidence="12" key="1">
    <citation type="submission" date="2020-04" db="EMBL/GenBank/DDBJ databases">
        <authorList>
            <person name="Zhang T."/>
        </authorList>
    </citation>
    <scope>NUCLEOTIDE SEQUENCE</scope>
    <source>
        <strain evidence="12">HKST-UBA02</strain>
    </source>
</reference>
<dbReference type="InterPro" id="IPR020103">
    <property type="entry name" value="PsdUridine_synth_cat_dom_sf"/>
</dbReference>
<evidence type="ECO:0000256" key="2">
    <source>
        <dbReference type="ARBA" id="ARBA00023235"/>
    </source>
</evidence>
<dbReference type="Gene3D" id="3.30.2350.10">
    <property type="entry name" value="Pseudouridine synthase"/>
    <property type="match status" value="1"/>
</dbReference>
<comment type="catalytic activity">
    <reaction evidence="3">
        <text>uridine(65) in tRNA = pseudouridine(65) in tRNA</text>
        <dbReference type="Rhea" id="RHEA:42536"/>
        <dbReference type="Rhea" id="RHEA-COMP:10103"/>
        <dbReference type="Rhea" id="RHEA-COMP:10104"/>
        <dbReference type="ChEBI" id="CHEBI:65314"/>
        <dbReference type="ChEBI" id="CHEBI:65315"/>
        <dbReference type="EC" id="5.4.99.26"/>
    </reaction>
</comment>
<dbReference type="PANTHER" id="PTHR21600">
    <property type="entry name" value="MITOCHONDRIAL RNA PSEUDOURIDINE SYNTHASE"/>
    <property type="match status" value="1"/>
</dbReference>
<protein>
    <recommendedName>
        <fullName evidence="6">tRNA pseudouridine synthase C</fullName>
        <ecNumber evidence="5">5.4.99.26</ecNumber>
    </recommendedName>
    <alternativeName>
        <fullName evidence="8">tRNA pseudouridine(65) synthase</fullName>
    </alternativeName>
    <alternativeName>
        <fullName evidence="9">tRNA pseudouridylate synthase C</fullName>
    </alternativeName>
    <alternativeName>
        <fullName evidence="7">tRNA-uridine isomerase C</fullName>
    </alternativeName>
</protein>
<evidence type="ECO:0000256" key="4">
    <source>
        <dbReference type="ARBA" id="ARBA00037670"/>
    </source>
</evidence>